<accession>A0ABT4MKZ1</accession>
<proteinExistence type="predicted"/>
<dbReference type="InterPro" id="IPR003012">
    <property type="entry name" value="Tet_transcr_reg_TetR"/>
</dbReference>
<gene>
    <name evidence="7" type="ORF">O4220_22820</name>
</gene>
<comment type="caution">
    <text evidence="7">The sequence shown here is derived from an EMBL/GenBank/DDBJ whole genome shotgun (WGS) entry which is preliminary data.</text>
</comment>
<evidence type="ECO:0000256" key="1">
    <source>
        <dbReference type="ARBA" id="ARBA00022491"/>
    </source>
</evidence>
<evidence type="ECO:0000313" key="7">
    <source>
        <dbReference type="EMBL" id="MCZ4521359.1"/>
    </source>
</evidence>
<evidence type="ECO:0000313" key="8">
    <source>
        <dbReference type="Proteomes" id="UP001081071"/>
    </source>
</evidence>
<dbReference type="PRINTS" id="PR00455">
    <property type="entry name" value="HTHTETR"/>
</dbReference>
<dbReference type="SUPFAM" id="SSF46689">
    <property type="entry name" value="Homeodomain-like"/>
    <property type="match status" value="1"/>
</dbReference>
<dbReference type="InterPro" id="IPR004111">
    <property type="entry name" value="Repressor_TetR_C"/>
</dbReference>
<name>A0ABT4MKZ1_9NOCA</name>
<feature type="domain" description="HTH tetR-type" evidence="6">
    <location>
        <begin position="3"/>
        <end position="63"/>
    </location>
</feature>
<organism evidence="7 8">
    <name type="scientific">Rhodococcus ruber</name>
    <dbReference type="NCBI Taxonomy" id="1830"/>
    <lineage>
        <taxon>Bacteria</taxon>
        <taxon>Bacillati</taxon>
        <taxon>Actinomycetota</taxon>
        <taxon>Actinomycetes</taxon>
        <taxon>Mycobacteriales</taxon>
        <taxon>Nocardiaceae</taxon>
        <taxon>Rhodococcus</taxon>
    </lineage>
</organism>
<dbReference type="Proteomes" id="UP001081071">
    <property type="component" value="Unassembled WGS sequence"/>
</dbReference>
<dbReference type="Pfam" id="PF02909">
    <property type="entry name" value="TetR_C_1"/>
    <property type="match status" value="1"/>
</dbReference>
<keyword evidence="8" id="KW-1185">Reference proteome</keyword>
<dbReference type="Gene3D" id="1.10.357.10">
    <property type="entry name" value="Tetracycline Repressor, domain 2"/>
    <property type="match status" value="1"/>
</dbReference>
<sequence length="220" mass="24238">MPRLSRTAVVDAALDVAYRHGLDSLTIRKIATELGVSPMAIYWHVKNKDELLDAMGDRVCKDLELTVDPAAPWWQQLRSVLEDFMRALRAHPGAADIVVPRMLFSPNSREAMELALKALGEAGFSLPDATQLARHGVRVAISLITEPLFTGVEVEPERRAHVEREVASTMESLDPEEFPHILASAEHLGDPTSRPAFEKLGLETYIAGVRALVGDRDVPS</sequence>
<dbReference type="InterPro" id="IPR050109">
    <property type="entry name" value="HTH-type_TetR-like_transc_reg"/>
</dbReference>
<dbReference type="SUPFAM" id="SSF48498">
    <property type="entry name" value="Tetracyclin repressor-like, C-terminal domain"/>
    <property type="match status" value="1"/>
</dbReference>
<keyword evidence="2" id="KW-0805">Transcription regulation</keyword>
<dbReference type="InterPro" id="IPR009057">
    <property type="entry name" value="Homeodomain-like_sf"/>
</dbReference>
<evidence type="ECO:0000256" key="3">
    <source>
        <dbReference type="ARBA" id="ARBA00023125"/>
    </source>
</evidence>
<dbReference type="InterPro" id="IPR036271">
    <property type="entry name" value="Tet_transcr_reg_TetR-rel_C_sf"/>
</dbReference>
<dbReference type="PANTHER" id="PTHR30055">
    <property type="entry name" value="HTH-TYPE TRANSCRIPTIONAL REGULATOR RUTR"/>
    <property type="match status" value="1"/>
</dbReference>
<dbReference type="PRINTS" id="PR00400">
    <property type="entry name" value="TETREPRESSOR"/>
</dbReference>
<dbReference type="EMBL" id="JAPWIJ010000011">
    <property type="protein sequence ID" value="MCZ4521359.1"/>
    <property type="molecule type" value="Genomic_DNA"/>
</dbReference>
<evidence type="ECO:0000256" key="4">
    <source>
        <dbReference type="ARBA" id="ARBA00023163"/>
    </source>
</evidence>
<evidence type="ECO:0000259" key="6">
    <source>
        <dbReference type="PROSITE" id="PS50977"/>
    </source>
</evidence>
<evidence type="ECO:0000256" key="2">
    <source>
        <dbReference type="ARBA" id="ARBA00023015"/>
    </source>
</evidence>
<evidence type="ECO:0000256" key="5">
    <source>
        <dbReference type="PROSITE-ProRule" id="PRU00335"/>
    </source>
</evidence>
<dbReference type="PANTHER" id="PTHR30055:SF151">
    <property type="entry name" value="TRANSCRIPTIONAL REGULATORY PROTEIN"/>
    <property type="match status" value="1"/>
</dbReference>
<reference evidence="7" key="1">
    <citation type="submission" date="2022-12" db="EMBL/GenBank/DDBJ databases">
        <authorList>
            <person name="Krivoruchko A.V."/>
            <person name="Elkin A."/>
        </authorList>
    </citation>
    <scope>NUCLEOTIDE SEQUENCE</scope>
    <source>
        <strain evidence="7">IEGM 1391</strain>
    </source>
</reference>
<feature type="DNA-binding region" description="H-T-H motif" evidence="5">
    <location>
        <begin position="26"/>
        <end position="45"/>
    </location>
</feature>
<dbReference type="InterPro" id="IPR001647">
    <property type="entry name" value="HTH_TetR"/>
</dbReference>
<keyword evidence="1" id="KW-0678">Repressor</keyword>
<dbReference type="Pfam" id="PF00440">
    <property type="entry name" value="TetR_N"/>
    <property type="match status" value="1"/>
</dbReference>
<keyword evidence="3 5" id="KW-0238">DNA-binding</keyword>
<dbReference type="RefSeq" id="WP_269607793.1">
    <property type="nucleotide sequence ID" value="NZ_JAPWIJ010000011.1"/>
</dbReference>
<protein>
    <submittedName>
        <fullName evidence="7">TetR family transcriptional regulator</fullName>
    </submittedName>
</protein>
<keyword evidence="4" id="KW-0804">Transcription</keyword>
<dbReference type="PROSITE" id="PS50977">
    <property type="entry name" value="HTH_TETR_2"/>
    <property type="match status" value="1"/>
</dbReference>